<evidence type="ECO:0000313" key="4">
    <source>
        <dbReference type="Proteomes" id="UP001139125"/>
    </source>
</evidence>
<dbReference type="AlphaFoldDB" id="A0A9X2L3F5"/>
<dbReference type="RefSeq" id="WP_255134479.1">
    <property type="nucleotide sequence ID" value="NZ_JANDBC010000001.1"/>
</dbReference>
<dbReference type="EMBL" id="JANDBC010000001">
    <property type="protein sequence ID" value="MCP9291616.1"/>
    <property type="molecule type" value="Genomic_DNA"/>
</dbReference>
<accession>A0A9X2L3F5</accession>
<name>A0A9X2L3F5_9BACT</name>
<sequence>MSDAKSGDAKSGDAKSGDAKSGDAKSGDAKSGDAKSEEAKSGESSFKGMFSRLSVNDKLSESLKFQISLLENRFLRIVISIGLAFLILKTIDTSYETSYLKGRQESFEQAVQVLLDDRDVLIEELNDENFQLKEEILSLKKLRLENDSLKLELKTYKNKHHGN</sequence>
<evidence type="ECO:0000313" key="3">
    <source>
        <dbReference type="EMBL" id="MCP9291616.1"/>
    </source>
</evidence>
<evidence type="ECO:0000256" key="1">
    <source>
        <dbReference type="SAM" id="Coils"/>
    </source>
</evidence>
<feature type="region of interest" description="Disordered" evidence="2">
    <location>
        <begin position="1"/>
        <end position="40"/>
    </location>
</feature>
<feature type="coiled-coil region" evidence="1">
    <location>
        <begin position="122"/>
        <end position="159"/>
    </location>
</feature>
<gene>
    <name evidence="3" type="ORF">NM125_08480</name>
</gene>
<keyword evidence="1" id="KW-0175">Coiled coil</keyword>
<comment type="caution">
    <text evidence="3">The sequence shown here is derived from an EMBL/GenBank/DDBJ whole genome shotgun (WGS) entry which is preliminary data.</text>
</comment>
<evidence type="ECO:0000256" key="2">
    <source>
        <dbReference type="SAM" id="MobiDB-lite"/>
    </source>
</evidence>
<organism evidence="3 4">
    <name type="scientific">Gracilimonas sediminicola</name>
    <dbReference type="NCBI Taxonomy" id="2952158"/>
    <lineage>
        <taxon>Bacteria</taxon>
        <taxon>Pseudomonadati</taxon>
        <taxon>Balneolota</taxon>
        <taxon>Balneolia</taxon>
        <taxon>Balneolales</taxon>
        <taxon>Balneolaceae</taxon>
        <taxon>Gracilimonas</taxon>
    </lineage>
</organism>
<proteinExistence type="predicted"/>
<reference evidence="3" key="1">
    <citation type="submission" date="2022-06" db="EMBL/GenBank/DDBJ databases">
        <title>Gracilimonas sp. CAU 1638 isolated from sea sediment.</title>
        <authorList>
            <person name="Kim W."/>
        </authorList>
    </citation>
    <scope>NUCLEOTIDE SEQUENCE</scope>
    <source>
        <strain evidence="3">CAU 1638</strain>
    </source>
</reference>
<dbReference type="Proteomes" id="UP001139125">
    <property type="component" value="Unassembled WGS sequence"/>
</dbReference>
<keyword evidence="4" id="KW-1185">Reference proteome</keyword>
<protein>
    <submittedName>
        <fullName evidence="3">Uncharacterized protein</fullName>
    </submittedName>
</protein>